<keyword evidence="3" id="KW-1185">Reference proteome</keyword>
<gene>
    <name evidence="2" type="ORF">I2I01_05495</name>
</gene>
<sequence length="906" mass="101218">MAQATNPVERPAAAQTRTILLPKTAHARLQYGADQLAAALKKAGYQVQIQQADKLPKVKGLIVVGRAADALVQQANTTFHTAAEKAPGKEGFAISSAKDDNLLISGADNSGALYGCLELAEQVKAQGKIGENIHLTDQPEMVLRGTCIGVQKPTYLPGRNVYEYPYTPETFPWLYDKALWIKYLDMMAANRYNSLYLWNGHPFASLVRLKDYPFAVEVDDATFKKNEEMYRFLTQEADKRGIWVIQMFYNIIVSKPFAEHYKIKTQDRARPIVPLIADYTRKSIAAFVEKYPNVGLMVALGEAMEGAGQDDVDWFTKTIIPGVQDGLKALGTTEQPPIVLRAHDTDAPRVITEALPLYKNLYTEAKFNGEALTTYTPRGSWAELHRKLSGMNSVHIENVHILANLEPFRYGSADFIQKSVQAMHNIYGANGLHLYPESSYWDWPYTADNVAGRQLQVDRDWLWYAEWARYAWRANRPRPAEVAHWSQQLAAQFGCDEQAGQHILEAYEQAGEIEPKLLRRYGITDGNRQTLTLGMLMNQLIDPKRYGLFTLLYESESPEGEMIIEYAEKEAKGEKHVGETPPQVANEVVAHGKAAIAAIERAAPAIKQNQAEFARVKNDMYCQDELANFYAEKARAALQVLRYKYSHNVQDLMAAVPLLQSSVAHWQKLVNLTKDSYLYANSMQTSQRKIPMRGVDGTYKTWAEMLPVYQKELAVFQHHIDSLKTAKTNVDAPKIEVLRNAPVKLLSKSDTYPIASGQAVFADTTARITALAPELAKLQGLRFGKAQQVAHGTEIRFTTTKPVRLLVGFFNQKSPRYLPIPILEIDASANDYGQADSKITNALAIEGLPPVNVHAYSFKAGTHTLNLARGACVVLGFIDGSQPLRTYDAGLGEGVRKVGELDWLFE</sequence>
<evidence type="ECO:0000256" key="1">
    <source>
        <dbReference type="ARBA" id="ARBA00022801"/>
    </source>
</evidence>
<protein>
    <recommendedName>
        <fullName evidence="4">Beta-hexosaminidase bacterial type N-terminal domain-containing protein</fullName>
    </recommendedName>
</protein>
<dbReference type="SUPFAM" id="SSF55545">
    <property type="entry name" value="beta-N-acetylhexosaminidase-like domain"/>
    <property type="match status" value="1"/>
</dbReference>
<dbReference type="EMBL" id="JADQDP010000001">
    <property type="protein sequence ID" value="MBF9141076.1"/>
    <property type="molecule type" value="Genomic_DNA"/>
</dbReference>
<dbReference type="Gene3D" id="3.30.379.10">
    <property type="entry name" value="Chitobiase/beta-hexosaminidase domain 2-like"/>
    <property type="match status" value="1"/>
</dbReference>
<comment type="caution">
    <text evidence="2">The sequence shown here is derived from an EMBL/GenBank/DDBJ whole genome shotgun (WGS) entry which is preliminary data.</text>
</comment>
<organism evidence="2 3">
    <name type="scientific">Hymenobacter properus</name>
    <dbReference type="NCBI Taxonomy" id="2791026"/>
    <lineage>
        <taxon>Bacteria</taxon>
        <taxon>Pseudomonadati</taxon>
        <taxon>Bacteroidota</taxon>
        <taxon>Cytophagia</taxon>
        <taxon>Cytophagales</taxon>
        <taxon>Hymenobacteraceae</taxon>
        <taxon>Hymenobacter</taxon>
    </lineage>
</organism>
<evidence type="ECO:0008006" key="4">
    <source>
        <dbReference type="Google" id="ProtNLM"/>
    </source>
</evidence>
<name>A0A931FKJ7_9BACT</name>
<keyword evidence="1" id="KW-0378">Hydrolase</keyword>
<dbReference type="InterPro" id="IPR029018">
    <property type="entry name" value="Hex-like_dom2"/>
</dbReference>
<evidence type="ECO:0000313" key="2">
    <source>
        <dbReference type="EMBL" id="MBF9141076.1"/>
    </source>
</evidence>
<accession>A0A931FKJ7</accession>
<dbReference type="GO" id="GO:0005975">
    <property type="term" value="P:carbohydrate metabolic process"/>
    <property type="evidence" value="ECO:0007669"/>
    <property type="project" value="UniProtKB-ARBA"/>
</dbReference>
<dbReference type="GO" id="GO:0016787">
    <property type="term" value="F:hydrolase activity"/>
    <property type="evidence" value="ECO:0007669"/>
    <property type="project" value="UniProtKB-KW"/>
</dbReference>
<evidence type="ECO:0000313" key="3">
    <source>
        <dbReference type="Proteomes" id="UP000645610"/>
    </source>
</evidence>
<proteinExistence type="predicted"/>
<dbReference type="AlphaFoldDB" id="A0A931FKJ7"/>
<dbReference type="Proteomes" id="UP000645610">
    <property type="component" value="Unassembled WGS sequence"/>
</dbReference>
<reference evidence="2 3" key="1">
    <citation type="submission" date="2020-11" db="EMBL/GenBank/DDBJ databases">
        <authorList>
            <person name="Kim M.K."/>
        </authorList>
    </citation>
    <scope>NUCLEOTIDE SEQUENCE [LARGE SCALE GENOMIC DNA]</scope>
    <source>
        <strain evidence="2 3">BT439</strain>
    </source>
</reference>